<evidence type="ECO:0000313" key="3">
    <source>
        <dbReference type="EMBL" id="NCJ05695.1"/>
    </source>
</evidence>
<dbReference type="CDD" id="cd08866">
    <property type="entry name" value="SRPBCC_11"/>
    <property type="match status" value="1"/>
</dbReference>
<dbReference type="SUPFAM" id="SSF55961">
    <property type="entry name" value="Bet v1-like"/>
    <property type="match status" value="1"/>
</dbReference>
<feature type="domain" description="Coenzyme Q-binding protein COQ10 START" evidence="2">
    <location>
        <begin position="56"/>
        <end position="188"/>
    </location>
</feature>
<dbReference type="EMBL" id="WVIC01000005">
    <property type="protein sequence ID" value="NCJ05695.1"/>
    <property type="molecule type" value="Genomic_DNA"/>
</dbReference>
<gene>
    <name evidence="3" type="ORF">GS597_04050</name>
</gene>
<dbReference type="InterPro" id="IPR023393">
    <property type="entry name" value="START-like_dom_sf"/>
</dbReference>
<evidence type="ECO:0000259" key="2">
    <source>
        <dbReference type="Pfam" id="PF03364"/>
    </source>
</evidence>
<dbReference type="PANTHER" id="PTHR34060">
    <property type="entry name" value="POLYKETIDE CYCLASE / DEHYDRASE AND LIPID TRANSPORT PROTEIN"/>
    <property type="match status" value="1"/>
</dbReference>
<organism evidence="3 4">
    <name type="scientific">Petrachloros mirabilis ULC683</name>
    <dbReference type="NCBI Taxonomy" id="2781853"/>
    <lineage>
        <taxon>Bacteria</taxon>
        <taxon>Bacillati</taxon>
        <taxon>Cyanobacteriota</taxon>
        <taxon>Cyanophyceae</taxon>
        <taxon>Synechococcales</taxon>
        <taxon>Petrachlorosaceae</taxon>
        <taxon>Petrachloros</taxon>
        <taxon>Petrachloros mirabilis</taxon>
    </lineage>
</organism>
<reference evidence="3" key="1">
    <citation type="submission" date="2019-12" db="EMBL/GenBank/DDBJ databases">
        <title>High-Quality draft genome sequences of three cyanobacteria isolated from the limestone walls of the Old Cathedral of Coimbra.</title>
        <authorList>
            <person name="Tiago I."/>
            <person name="Soares F."/>
            <person name="Portugal A."/>
        </authorList>
    </citation>
    <scope>NUCLEOTIDE SEQUENCE [LARGE SCALE GENOMIC DNA]</scope>
    <source>
        <strain evidence="3">C</strain>
    </source>
</reference>
<dbReference type="InterPro" id="IPR005031">
    <property type="entry name" value="COQ10_START"/>
</dbReference>
<comment type="caution">
    <text evidence="3">The sequence shown here is derived from an EMBL/GenBank/DDBJ whole genome shotgun (WGS) entry which is preliminary data.</text>
</comment>
<proteinExistence type="predicted"/>
<dbReference type="Gene3D" id="3.30.530.20">
    <property type="match status" value="1"/>
</dbReference>
<evidence type="ECO:0000313" key="4">
    <source>
        <dbReference type="Proteomes" id="UP000607397"/>
    </source>
</evidence>
<sequence length="208" mass="23448">MALNPLATDPQPATSEPTTEAEADLETVESLSDQVSLWLQKREGRQRYIEAKLLLPHAPEKVWQVLTDYERLADFIPNLAKSKCLPSEEGCILLEQVGVQDALFLKFSARVVLEMQEQFPHTLGFTMVEGDFTAFEGGWRLRSLPLGHAQDPGTELTYAVQVHPKRTMPVIAVERRLRKDLPNNLMAIRDRLATLYPLNELSAAEPQD</sequence>
<keyword evidence="4" id="KW-1185">Reference proteome</keyword>
<dbReference type="PANTHER" id="PTHR34060:SF1">
    <property type="entry name" value="POLYKETIDE CYCLASE _ DEHYDRASE AND LIPID TRANSPORT PROTEIN"/>
    <property type="match status" value="1"/>
</dbReference>
<dbReference type="Pfam" id="PF03364">
    <property type="entry name" value="Polyketide_cyc"/>
    <property type="match status" value="1"/>
</dbReference>
<accession>A0A8K2A734</accession>
<dbReference type="Proteomes" id="UP000607397">
    <property type="component" value="Unassembled WGS sequence"/>
</dbReference>
<feature type="region of interest" description="Disordered" evidence="1">
    <location>
        <begin position="1"/>
        <end position="26"/>
    </location>
</feature>
<evidence type="ECO:0000256" key="1">
    <source>
        <dbReference type="SAM" id="MobiDB-lite"/>
    </source>
</evidence>
<protein>
    <submittedName>
        <fullName evidence="3">Cyclase</fullName>
    </submittedName>
</protein>
<dbReference type="AlphaFoldDB" id="A0A8K2A734"/>
<name>A0A8K2A734_9CYAN</name>